<dbReference type="KEGG" id="pdo:PSDT_1002"/>
<dbReference type="GO" id="GO:0005886">
    <property type="term" value="C:plasma membrane"/>
    <property type="evidence" value="ECO:0007669"/>
    <property type="project" value="UniProtKB-SubCell"/>
</dbReference>
<feature type="domain" description="ABC transmembrane type-1" evidence="8">
    <location>
        <begin position="79"/>
        <end position="291"/>
    </location>
</feature>
<evidence type="ECO:0000256" key="2">
    <source>
        <dbReference type="ARBA" id="ARBA00022448"/>
    </source>
</evidence>
<feature type="transmembrane region" description="Helical" evidence="7">
    <location>
        <begin position="20"/>
        <end position="49"/>
    </location>
</feature>
<dbReference type="AlphaFoldDB" id="E6K1D4"/>
<accession>E6K1D4</accession>
<dbReference type="eggNOG" id="COG1175">
    <property type="taxonomic scope" value="Bacteria"/>
</dbReference>
<dbReference type="InterPro" id="IPR035906">
    <property type="entry name" value="MetI-like_sf"/>
</dbReference>
<dbReference type="PATRIC" id="fig|864564.6.peg.1090"/>
<evidence type="ECO:0000259" key="8">
    <source>
        <dbReference type="PROSITE" id="PS50928"/>
    </source>
</evidence>
<dbReference type="Pfam" id="PF00528">
    <property type="entry name" value="BPD_transp_1"/>
    <property type="match status" value="1"/>
</dbReference>
<evidence type="ECO:0000256" key="5">
    <source>
        <dbReference type="ARBA" id="ARBA00022989"/>
    </source>
</evidence>
<evidence type="ECO:0000256" key="6">
    <source>
        <dbReference type="ARBA" id="ARBA00023136"/>
    </source>
</evidence>
<comment type="subcellular location">
    <subcellularLocation>
        <location evidence="1 7">Cell membrane</location>
        <topology evidence="1 7">Multi-pass membrane protein</topology>
    </subcellularLocation>
</comment>
<gene>
    <name evidence="9" type="ORF">HMPREF0620_0620</name>
</gene>
<dbReference type="HOGENOM" id="CLU_016047_0_2_11"/>
<evidence type="ECO:0000256" key="1">
    <source>
        <dbReference type="ARBA" id="ARBA00004651"/>
    </source>
</evidence>
<keyword evidence="3" id="KW-1003">Cell membrane</keyword>
<comment type="caution">
    <text evidence="9">The sequence shown here is derived from an EMBL/GenBank/DDBJ whole genome shotgun (WGS) entry which is preliminary data.</text>
</comment>
<comment type="similarity">
    <text evidence="7">Belongs to the binding-protein-dependent transport system permease family.</text>
</comment>
<feature type="transmembrane region" description="Helical" evidence="7">
    <location>
        <begin position="270"/>
        <end position="294"/>
    </location>
</feature>
<dbReference type="EMBL" id="AEON01000001">
    <property type="protein sequence ID" value="EFT83615.1"/>
    <property type="molecule type" value="Genomic_DNA"/>
</dbReference>
<dbReference type="RefSeq" id="WP_006289011.1">
    <property type="nucleotide sequence ID" value="NZ_AP012333.1"/>
</dbReference>
<reference evidence="9 10" key="1">
    <citation type="submission" date="2010-12" db="EMBL/GenBank/DDBJ databases">
        <authorList>
            <person name="Muzny D."/>
            <person name="Qin X."/>
            <person name="Buhay C."/>
            <person name="Dugan-Rocha S."/>
            <person name="Ding Y."/>
            <person name="Chen G."/>
            <person name="Hawes A."/>
            <person name="Holder M."/>
            <person name="Jhangiani S."/>
            <person name="Johnson A."/>
            <person name="Khan Z."/>
            <person name="Li Z."/>
            <person name="Liu W."/>
            <person name="Liu X."/>
            <person name="Perez L."/>
            <person name="Shen H."/>
            <person name="Wang Q."/>
            <person name="Watt J."/>
            <person name="Xi L."/>
            <person name="Xin Y."/>
            <person name="Zhou J."/>
            <person name="Deng J."/>
            <person name="Jiang H."/>
            <person name="Liu Y."/>
            <person name="Qu J."/>
            <person name="Song X.-Z."/>
            <person name="Zhang L."/>
            <person name="Villasana D."/>
            <person name="Johnson A."/>
            <person name="Liu J."/>
            <person name="Liyanage D."/>
            <person name="Lorensuhewa L."/>
            <person name="Robinson T."/>
            <person name="Song A."/>
            <person name="Song B.-B."/>
            <person name="Dinh H."/>
            <person name="Thornton R."/>
            <person name="Coyle M."/>
            <person name="Francisco L."/>
            <person name="Jackson L."/>
            <person name="Javaid M."/>
            <person name="Korchina V."/>
            <person name="Kovar C."/>
            <person name="Mata R."/>
            <person name="Mathew T."/>
            <person name="Ngo R."/>
            <person name="Nguyen L."/>
            <person name="Nguyen N."/>
            <person name="Okwuonu G."/>
            <person name="Ongeri F."/>
            <person name="Pham C."/>
            <person name="Simmons D."/>
            <person name="Wilczek-Boney K."/>
            <person name="Hale W."/>
            <person name="Jakkamsetti A."/>
            <person name="Pham P."/>
            <person name="Ruth R."/>
            <person name="San Lucas F."/>
            <person name="Warren J."/>
            <person name="Zhang J."/>
            <person name="Zhao Z."/>
            <person name="Zhou C."/>
            <person name="Zhu D."/>
            <person name="Lee S."/>
            <person name="Bess C."/>
            <person name="Blankenburg K."/>
            <person name="Forbes L."/>
            <person name="Fu Q."/>
            <person name="Gubbala S."/>
            <person name="Hirani K."/>
            <person name="Jayaseelan J.C."/>
            <person name="Lara F."/>
            <person name="Munidasa M."/>
            <person name="Palculict T."/>
            <person name="Patil S."/>
            <person name="Pu L.-L."/>
            <person name="Saada N."/>
            <person name="Tang L."/>
            <person name="Weissenberger G."/>
            <person name="Zhu Y."/>
            <person name="Hemphill L."/>
            <person name="Shang Y."/>
            <person name="Youmans B."/>
            <person name="Ayvaz T."/>
            <person name="Ross M."/>
            <person name="Santibanez J."/>
            <person name="Aqrawi P."/>
            <person name="Gross S."/>
            <person name="Joshi V."/>
            <person name="Fowler G."/>
            <person name="Nazareth L."/>
            <person name="Reid J."/>
            <person name="Worley K."/>
            <person name="Petrosino J."/>
            <person name="Highlander S."/>
            <person name="Gibbs R."/>
        </authorList>
    </citation>
    <scope>NUCLEOTIDE SEQUENCE [LARGE SCALE GENOMIC DNA]</scope>
    <source>
        <strain evidence="9 10">DSM 10105</strain>
    </source>
</reference>
<feature type="transmembrane region" description="Helical" evidence="7">
    <location>
        <begin position="85"/>
        <end position="105"/>
    </location>
</feature>
<dbReference type="PANTHER" id="PTHR30193">
    <property type="entry name" value="ABC TRANSPORTER PERMEASE PROTEIN"/>
    <property type="match status" value="1"/>
</dbReference>
<dbReference type="InterPro" id="IPR051393">
    <property type="entry name" value="ABC_transporter_permease"/>
</dbReference>
<evidence type="ECO:0000256" key="4">
    <source>
        <dbReference type="ARBA" id="ARBA00022692"/>
    </source>
</evidence>
<protein>
    <submittedName>
        <fullName evidence="9">ABC transporter, permease protein</fullName>
    </submittedName>
</protein>
<dbReference type="GO" id="GO:0055085">
    <property type="term" value="P:transmembrane transport"/>
    <property type="evidence" value="ECO:0007669"/>
    <property type="project" value="InterPro"/>
</dbReference>
<dbReference type="Proteomes" id="UP000004946">
    <property type="component" value="Chromosome"/>
</dbReference>
<evidence type="ECO:0000313" key="9">
    <source>
        <dbReference type="EMBL" id="EFT83615.1"/>
    </source>
</evidence>
<evidence type="ECO:0000313" key="10">
    <source>
        <dbReference type="Proteomes" id="UP000004946"/>
    </source>
</evidence>
<evidence type="ECO:0000256" key="3">
    <source>
        <dbReference type="ARBA" id="ARBA00022475"/>
    </source>
</evidence>
<proteinExistence type="inferred from homology"/>
<feature type="transmembrane region" description="Helical" evidence="7">
    <location>
        <begin position="117"/>
        <end position="137"/>
    </location>
</feature>
<dbReference type="PANTHER" id="PTHR30193:SF37">
    <property type="entry name" value="INNER MEMBRANE ABC TRANSPORTER PERMEASE PROTEIN YCJO"/>
    <property type="match status" value="1"/>
</dbReference>
<dbReference type="SUPFAM" id="SSF161098">
    <property type="entry name" value="MetI-like"/>
    <property type="match status" value="1"/>
</dbReference>
<dbReference type="CDD" id="cd06261">
    <property type="entry name" value="TM_PBP2"/>
    <property type="match status" value="1"/>
</dbReference>
<dbReference type="SUPFAM" id="SSF160964">
    <property type="entry name" value="MalF N-terminal region-like"/>
    <property type="match status" value="1"/>
</dbReference>
<keyword evidence="2 7" id="KW-0813">Transport</keyword>
<feature type="transmembrane region" description="Helical" evidence="7">
    <location>
        <begin position="165"/>
        <end position="189"/>
    </location>
</feature>
<dbReference type="Gene3D" id="1.10.3720.10">
    <property type="entry name" value="MetI-like"/>
    <property type="match status" value="1"/>
</dbReference>
<dbReference type="PROSITE" id="PS50928">
    <property type="entry name" value="ABC_TM1"/>
    <property type="match status" value="1"/>
</dbReference>
<evidence type="ECO:0000256" key="7">
    <source>
        <dbReference type="RuleBase" id="RU363032"/>
    </source>
</evidence>
<keyword evidence="4 7" id="KW-0812">Transmembrane</keyword>
<feature type="transmembrane region" description="Helical" evidence="7">
    <location>
        <begin position="210"/>
        <end position="235"/>
    </location>
</feature>
<keyword evidence="5 7" id="KW-1133">Transmembrane helix</keyword>
<dbReference type="InterPro" id="IPR000515">
    <property type="entry name" value="MetI-like"/>
</dbReference>
<sequence>MALRRYSDAKNPSKMKKPILFPLALIIPAAILYIIFFVGPAVIGLYYSFTNYKGLDNYKFVGIRNFQRLFVDPDFWSALKRTFEYVVINVPCATALALLAAILVTSRHALGSSAAKLLFFIPSLVSPIIIGLIWRWMFGESFGIVNQVIHAFGGKALHWETDSNLAFLVLIFASCWGIAFNMLLFIGALKNVPTSLYEAAEIDGANAWQRFIHITLPGIAPTMFMVILLGSIGGIKEFAMVQALNNGGPGTSNRLVVQYIYQTGFSYSRIGYASAASMILMIILVVLTLIQMVVNRKNGGQ</sequence>
<keyword evidence="6 7" id="KW-0472">Membrane</keyword>
<keyword evidence="10" id="KW-1185">Reference proteome</keyword>
<organism evidence="9 10">
    <name type="scientific">Parascardovia denticolens DSM 10105 = JCM 12538</name>
    <dbReference type="NCBI Taxonomy" id="864564"/>
    <lineage>
        <taxon>Bacteria</taxon>
        <taxon>Bacillati</taxon>
        <taxon>Actinomycetota</taxon>
        <taxon>Actinomycetes</taxon>
        <taxon>Bifidobacteriales</taxon>
        <taxon>Bifidobacteriaceae</taxon>
        <taxon>Parascardovia</taxon>
    </lineage>
</organism>
<name>E6K1D4_PARDN</name>